<comment type="caution">
    <text evidence="2">The sequence shown here is derived from an EMBL/GenBank/DDBJ whole genome shotgun (WGS) entry which is preliminary data.</text>
</comment>
<feature type="compositionally biased region" description="Polar residues" evidence="1">
    <location>
        <begin position="527"/>
        <end position="536"/>
    </location>
</feature>
<protein>
    <submittedName>
        <fullName evidence="2">Uncharacterized protein</fullName>
    </submittedName>
</protein>
<evidence type="ECO:0000313" key="2">
    <source>
        <dbReference type="EMBL" id="CAF1683518.1"/>
    </source>
</evidence>
<dbReference type="Proteomes" id="UP000663834">
    <property type="component" value="Unassembled WGS sequence"/>
</dbReference>
<evidence type="ECO:0000313" key="3">
    <source>
        <dbReference type="Proteomes" id="UP000663834"/>
    </source>
</evidence>
<dbReference type="AlphaFoldDB" id="A0A816HAD2"/>
<feature type="region of interest" description="Disordered" evidence="1">
    <location>
        <begin position="282"/>
        <end position="303"/>
    </location>
</feature>
<name>A0A816HAD2_9BILA</name>
<feature type="compositionally biased region" description="Low complexity" evidence="1">
    <location>
        <begin position="537"/>
        <end position="547"/>
    </location>
</feature>
<gene>
    <name evidence="2" type="ORF">KQP761_LOCUS37556</name>
</gene>
<feature type="compositionally biased region" description="Basic residues" evidence="1">
    <location>
        <begin position="490"/>
        <end position="499"/>
    </location>
</feature>
<evidence type="ECO:0000256" key="1">
    <source>
        <dbReference type="SAM" id="MobiDB-lite"/>
    </source>
</evidence>
<feature type="region of interest" description="Disordered" evidence="1">
    <location>
        <begin position="118"/>
        <end position="140"/>
    </location>
</feature>
<feature type="region of interest" description="Disordered" evidence="1">
    <location>
        <begin position="472"/>
        <end position="578"/>
    </location>
</feature>
<dbReference type="OrthoDB" id="10030113at2759"/>
<accession>A0A816HAD2</accession>
<proteinExistence type="predicted"/>
<sequence>MNQYDKKRKLMQQQNDDDEQIEKTLKYFDEILDEYLCDDDITDENTVHKSHSQTRFTNVTPVQHVKQSFQAIKSTPKTSSSISTFQDSRYIQASHQFHDNRHRFEQAASTDQANNVRRHTSENNLNQIASSTKPVSTEKTFRPQLLQTTATSTEDLLTVSSSRNFQAYDRFSVLMDKTNYLAVNNTSASLIDLTAIDKLSSRPRFRFVPPSNQNLNSKEEYIKQQQQSNQNFEQYHLKTIPIERSSLQNQNKYSHKIVKPTVVVPSMQKSVPINHLAESSIHHDNGKSAFKPHRSSKIDVSSKVQYPSPLSAIQYPSPLSASKRRPDLLHQSTMHIGMTNPTNQIVDSRVPMHQKQNVPQFHQSIPNLTPKGTGEDVNSNMYASYISDQPKTSNFVKPPPYTPQSHKSNGHHPYQLPTSSQDSISRWIQQVNSSSSISGLVHSSRNQLYSNGGDYRSQQQQQQQQQFYPYGSHLPVNATTSQPVNISDRPHHHHHHHQQPTHMNPINVPKHISGQQSAPVPSAYPPSLSTSRNGIFSPQSSTSSSSSNIYHFHQNSVQREGQPKRNSHRQHVNGTSYL</sequence>
<feature type="region of interest" description="Disordered" evidence="1">
    <location>
        <begin position="389"/>
        <end position="423"/>
    </location>
</feature>
<dbReference type="EMBL" id="CAJNOW010021263">
    <property type="protein sequence ID" value="CAF1683518.1"/>
    <property type="molecule type" value="Genomic_DNA"/>
</dbReference>
<reference evidence="2" key="1">
    <citation type="submission" date="2021-02" db="EMBL/GenBank/DDBJ databases">
        <authorList>
            <person name="Nowell W R."/>
        </authorList>
    </citation>
    <scope>NUCLEOTIDE SEQUENCE</scope>
</reference>
<feature type="compositionally biased region" description="Polar residues" evidence="1">
    <location>
        <begin position="122"/>
        <end position="138"/>
    </location>
</feature>
<organism evidence="2 3">
    <name type="scientific">Rotaria magnacalcarata</name>
    <dbReference type="NCBI Taxonomy" id="392030"/>
    <lineage>
        <taxon>Eukaryota</taxon>
        <taxon>Metazoa</taxon>
        <taxon>Spiralia</taxon>
        <taxon>Gnathifera</taxon>
        <taxon>Rotifera</taxon>
        <taxon>Eurotatoria</taxon>
        <taxon>Bdelloidea</taxon>
        <taxon>Philodinida</taxon>
        <taxon>Philodinidae</taxon>
        <taxon>Rotaria</taxon>
    </lineage>
</organism>